<dbReference type="RefSeq" id="WP_139034143.1">
    <property type="nucleotide sequence ID" value="NZ_VDDA01000001.1"/>
</dbReference>
<organism evidence="1 2">
    <name type="scientific">Methylobacterium terricola</name>
    <dbReference type="NCBI Taxonomy" id="2583531"/>
    <lineage>
        <taxon>Bacteria</taxon>
        <taxon>Pseudomonadati</taxon>
        <taxon>Pseudomonadota</taxon>
        <taxon>Alphaproteobacteria</taxon>
        <taxon>Hyphomicrobiales</taxon>
        <taxon>Methylobacteriaceae</taxon>
        <taxon>Methylobacterium</taxon>
    </lineage>
</organism>
<proteinExistence type="predicted"/>
<protein>
    <submittedName>
        <fullName evidence="1">Uncharacterized protein</fullName>
    </submittedName>
</protein>
<evidence type="ECO:0000313" key="1">
    <source>
        <dbReference type="EMBL" id="TNC16330.1"/>
    </source>
</evidence>
<sequence length="137" mass="14447">MQADQLQLNVKAQAGEAVPEAAPVNLGGGFIEFLITGRINGVPRRDPSPVQAAAAQAVPLQTVPAQAAPPQDAATADAPAGDVTIVDYSGPIEPGSVILNVTKREVYRILPNGRMAIYRNDETQIRLARAILKQTGR</sequence>
<dbReference type="Proteomes" id="UP000305267">
    <property type="component" value="Unassembled WGS sequence"/>
</dbReference>
<dbReference type="EMBL" id="VDDA01000001">
    <property type="protein sequence ID" value="TNC16330.1"/>
    <property type="molecule type" value="Genomic_DNA"/>
</dbReference>
<dbReference type="AlphaFoldDB" id="A0A5C4LQ63"/>
<comment type="caution">
    <text evidence="1">The sequence shown here is derived from an EMBL/GenBank/DDBJ whole genome shotgun (WGS) entry which is preliminary data.</text>
</comment>
<reference evidence="1 2" key="1">
    <citation type="submission" date="2019-06" db="EMBL/GenBank/DDBJ databases">
        <title>Genome of Methylobacterium sp. 17Sr1-39.</title>
        <authorList>
            <person name="Seo T."/>
        </authorList>
    </citation>
    <scope>NUCLEOTIDE SEQUENCE [LARGE SCALE GENOMIC DNA]</scope>
    <source>
        <strain evidence="1 2">17Sr1-39</strain>
    </source>
</reference>
<gene>
    <name evidence="1" type="ORF">FF100_03515</name>
</gene>
<evidence type="ECO:0000313" key="2">
    <source>
        <dbReference type="Proteomes" id="UP000305267"/>
    </source>
</evidence>
<name>A0A5C4LQ63_9HYPH</name>
<dbReference type="OrthoDB" id="9884798at2"/>
<keyword evidence="2" id="KW-1185">Reference proteome</keyword>
<accession>A0A5C4LQ63</accession>